<dbReference type="Proteomes" id="UP000596049">
    <property type="component" value="Chromosome"/>
</dbReference>
<keyword evidence="2" id="KW-1185">Reference proteome</keyword>
<dbReference type="RefSeq" id="WP_053592351.1">
    <property type="nucleotide sequence ID" value="NZ_CP067341.1"/>
</dbReference>
<evidence type="ECO:0008006" key="3">
    <source>
        <dbReference type="Google" id="ProtNLM"/>
    </source>
</evidence>
<proteinExistence type="predicted"/>
<organism evidence="1 2">
    <name type="scientific">Lysinibacillus agricola</name>
    <dbReference type="NCBI Taxonomy" id="2590012"/>
    <lineage>
        <taxon>Bacteria</taxon>
        <taxon>Bacillati</taxon>
        <taxon>Bacillota</taxon>
        <taxon>Bacilli</taxon>
        <taxon>Bacillales</taxon>
        <taxon>Bacillaceae</taxon>
        <taxon>Lysinibacillus</taxon>
    </lineage>
</organism>
<evidence type="ECO:0000313" key="2">
    <source>
        <dbReference type="Proteomes" id="UP000596049"/>
    </source>
</evidence>
<evidence type="ECO:0000313" key="1">
    <source>
        <dbReference type="EMBL" id="QQP11792.1"/>
    </source>
</evidence>
<gene>
    <name evidence="1" type="ORF">FJQ98_21835</name>
</gene>
<sequence>MQACRFSLYSAIIFVAKAQRQQQMFFVAKAQRQQQMFFVAKAQRQLQLRLIKEKKHSVIVSDSNTRYTFLKKELEK</sequence>
<protein>
    <recommendedName>
        <fullName evidence="3">Secreted protein</fullName>
    </recommendedName>
</protein>
<dbReference type="EMBL" id="CP067341">
    <property type="protein sequence ID" value="QQP11792.1"/>
    <property type="molecule type" value="Genomic_DNA"/>
</dbReference>
<name>A0ABX7AR69_9BACI</name>
<accession>A0ABX7AR69</accession>
<reference evidence="1 2" key="1">
    <citation type="submission" date="2020-01" db="EMBL/GenBank/DDBJ databases">
        <authorList>
            <person name="Liu G."/>
            <person name="Liu B."/>
        </authorList>
    </citation>
    <scope>NUCLEOTIDE SEQUENCE [LARGE SCALE GENOMIC DNA]</scope>
    <source>
        <strain evidence="1 2">FJAT-51161</strain>
    </source>
</reference>